<accession>A0AAN8XN51</accession>
<comment type="caution">
    <text evidence="2">The sequence shown here is derived from an EMBL/GenBank/DDBJ whole genome shotgun (WGS) entry which is preliminary data.</text>
</comment>
<evidence type="ECO:0008006" key="4">
    <source>
        <dbReference type="Google" id="ProtNLM"/>
    </source>
</evidence>
<gene>
    <name evidence="2" type="ORF">SK128_010276</name>
</gene>
<keyword evidence="3" id="KW-1185">Reference proteome</keyword>
<evidence type="ECO:0000313" key="2">
    <source>
        <dbReference type="EMBL" id="KAK7084663.1"/>
    </source>
</evidence>
<dbReference type="EMBL" id="JAXCGZ010002012">
    <property type="protein sequence ID" value="KAK7084663.1"/>
    <property type="molecule type" value="Genomic_DNA"/>
</dbReference>
<feature type="compositionally biased region" description="Basic and acidic residues" evidence="1">
    <location>
        <begin position="56"/>
        <end position="71"/>
    </location>
</feature>
<sequence length="230" mass="26218">TLLQSNIPTEAERYIFRRFQAKFFTVDQISTGTADHFVFLEKAPESVKLPVKEIGRKPKSHSKVEMSDKSQEGTFPVGVKSQKTTSKACFLCSMEDHRAKNCPKFPDATSRRECLVRIGCCSRYLRIWHDGKCTQVIKLKSCHKGNHNDIFCYNNIRKISQNVTESNTIVRVGAELEKLVLSNQCTQVTITNNKTQKSLVTRCFFDPGSQMSFITSKLVKQLQLDIVERC</sequence>
<evidence type="ECO:0000313" key="3">
    <source>
        <dbReference type="Proteomes" id="UP001381693"/>
    </source>
</evidence>
<reference evidence="2 3" key="1">
    <citation type="submission" date="2023-11" db="EMBL/GenBank/DDBJ databases">
        <title>Halocaridina rubra genome assembly.</title>
        <authorList>
            <person name="Smith C."/>
        </authorList>
    </citation>
    <scope>NUCLEOTIDE SEQUENCE [LARGE SCALE GENOMIC DNA]</scope>
    <source>
        <strain evidence="2">EP-1</strain>
        <tissue evidence="2">Whole</tissue>
    </source>
</reference>
<proteinExistence type="predicted"/>
<feature type="region of interest" description="Disordered" evidence="1">
    <location>
        <begin position="56"/>
        <end position="77"/>
    </location>
</feature>
<protein>
    <recommendedName>
        <fullName evidence="4">CCHC-type domain-containing protein</fullName>
    </recommendedName>
</protein>
<name>A0AAN8XN51_HALRR</name>
<organism evidence="2 3">
    <name type="scientific">Halocaridina rubra</name>
    <name type="common">Hawaiian red shrimp</name>
    <dbReference type="NCBI Taxonomy" id="373956"/>
    <lineage>
        <taxon>Eukaryota</taxon>
        <taxon>Metazoa</taxon>
        <taxon>Ecdysozoa</taxon>
        <taxon>Arthropoda</taxon>
        <taxon>Crustacea</taxon>
        <taxon>Multicrustacea</taxon>
        <taxon>Malacostraca</taxon>
        <taxon>Eumalacostraca</taxon>
        <taxon>Eucarida</taxon>
        <taxon>Decapoda</taxon>
        <taxon>Pleocyemata</taxon>
        <taxon>Caridea</taxon>
        <taxon>Atyoidea</taxon>
        <taxon>Atyidae</taxon>
        <taxon>Halocaridina</taxon>
    </lineage>
</organism>
<feature type="non-terminal residue" evidence="2">
    <location>
        <position position="1"/>
    </location>
</feature>
<dbReference type="Proteomes" id="UP001381693">
    <property type="component" value="Unassembled WGS sequence"/>
</dbReference>
<dbReference type="AlphaFoldDB" id="A0AAN8XN51"/>
<evidence type="ECO:0000256" key="1">
    <source>
        <dbReference type="SAM" id="MobiDB-lite"/>
    </source>
</evidence>